<evidence type="ECO:0000256" key="7">
    <source>
        <dbReference type="SAM" id="Phobius"/>
    </source>
</evidence>
<dbReference type="EMBL" id="FQZL01000011">
    <property type="protein sequence ID" value="SHJ13113.1"/>
    <property type="molecule type" value="Genomic_DNA"/>
</dbReference>
<dbReference type="AlphaFoldDB" id="A0A1M6GT19"/>
<evidence type="ECO:0000256" key="1">
    <source>
        <dbReference type="ARBA" id="ARBA00004651"/>
    </source>
</evidence>
<feature type="transmembrane region" description="Helical" evidence="7">
    <location>
        <begin position="283"/>
        <end position="299"/>
    </location>
</feature>
<evidence type="ECO:0000256" key="2">
    <source>
        <dbReference type="ARBA" id="ARBA00007977"/>
    </source>
</evidence>
<sequence length="335" mass="35846">MKDIYKGLLLTAIISVISIMLNASFLNFIETMTIGILLGIIVANVFRIPESFDKGISFALKKILKWGIVLLGVKLNFSLLLELGPKILLLVVSLITIAITASYFVGRAHKLNPCLSVLLGVGSSICGASAIVAIAPVIGAEDEDVAISVTVISLLGAIGVIVYSFLAQKLPLTDLQYGIWSGSSLQGVAHAIAAAGARGTDNISLEIGTLVKMSRVALLAPVALVLRSLFSKSQERKTKFPAYVIYFILVGILFSVNDYFNFFPTACRLGDMTVDITVLLKKVSNIFILMSMVAMGLKVNFKSFESRASKALVICSFVFVLISLTSLAGIRLSGC</sequence>
<feature type="transmembrane region" description="Helical" evidence="7">
    <location>
        <begin position="311"/>
        <end position="330"/>
    </location>
</feature>
<evidence type="ECO:0000256" key="3">
    <source>
        <dbReference type="ARBA" id="ARBA00022475"/>
    </source>
</evidence>
<keyword evidence="3" id="KW-1003">Cell membrane</keyword>
<dbReference type="PANTHER" id="PTHR30106">
    <property type="entry name" value="INNER MEMBRANE PROTEIN YEIH-RELATED"/>
    <property type="match status" value="1"/>
</dbReference>
<dbReference type="PANTHER" id="PTHR30106:SF2">
    <property type="entry name" value="UPF0324 INNER MEMBRANE PROTEIN YEIH"/>
    <property type="match status" value="1"/>
</dbReference>
<protein>
    <submittedName>
        <fullName evidence="8">Conserved hypothetical integral membrane protein</fullName>
    </submittedName>
</protein>
<dbReference type="OrthoDB" id="9811391at2"/>
<keyword evidence="6 7" id="KW-0472">Membrane</keyword>
<accession>A0A1M6GT19</accession>
<feature type="transmembrane region" description="Helical" evidence="7">
    <location>
        <begin position="117"/>
        <end position="139"/>
    </location>
</feature>
<organism evidence="8 9">
    <name type="scientific">Dethiosulfatibacter aminovorans DSM 17477</name>
    <dbReference type="NCBI Taxonomy" id="1121476"/>
    <lineage>
        <taxon>Bacteria</taxon>
        <taxon>Bacillati</taxon>
        <taxon>Bacillota</taxon>
        <taxon>Tissierellia</taxon>
        <taxon>Dethiosulfatibacter</taxon>
    </lineage>
</organism>
<feature type="transmembrane region" description="Helical" evidence="7">
    <location>
        <begin position="7"/>
        <end position="26"/>
    </location>
</feature>
<feature type="transmembrane region" description="Helical" evidence="7">
    <location>
        <begin position="145"/>
        <end position="166"/>
    </location>
</feature>
<feature type="transmembrane region" description="Helical" evidence="7">
    <location>
        <begin position="87"/>
        <end position="105"/>
    </location>
</feature>
<comment type="subcellular location">
    <subcellularLocation>
        <location evidence="1">Cell membrane</location>
        <topology evidence="1">Multi-pass membrane protein</topology>
    </subcellularLocation>
</comment>
<evidence type="ECO:0000256" key="5">
    <source>
        <dbReference type="ARBA" id="ARBA00022989"/>
    </source>
</evidence>
<dbReference type="InterPro" id="IPR018383">
    <property type="entry name" value="UPF0324_pro"/>
</dbReference>
<evidence type="ECO:0000313" key="8">
    <source>
        <dbReference type="EMBL" id="SHJ13113.1"/>
    </source>
</evidence>
<name>A0A1M6GT19_9FIRM</name>
<proteinExistence type="inferred from homology"/>
<reference evidence="8 9" key="1">
    <citation type="submission" date="2016-11" db="EMBL/GenBank/DDBJ databases">
        <authorList>
            <person name="Jaros S."/>
            <person name="Januszkiewicz K."/>
            <person name="Wedrychowicz H."/>
        </authorList>
    </citation>
    <scope>NUCLEOTIDE SEQUENCE [LARGE SCALE GENOMIC DNA]</scope>
    <source>
        <strain evidence="8 9">DSM 17477</strain>
    </source>
</reference>
<keyword evidence="4 7" id="KW-0812">Transmembrane</keyword>
<gene>
    <name evidence="8" type="ORF">SAMN02745751_01827</name>
</gene>
<dbReference type="RefSeq" id="WP_073049270.1">
    <property type="nucleotide sequence ID" value="NZ_FQZL01000011.1"/>
</dbReference>
<comment type="similarity">
    <text evidence="2">Belongs to the UPF0324 family.</text>
</comment>
<dbReference type="GO" id="GO:0005886">
    <property type="term" value="C:plasma membrane"/>
    <property type="evidence" value="ECO:0007669"/>
    <property type="project" value="UniProtKB-SubCell"/>
</dbReference>
<dbReference type="Proteomes" id="UP000184052">
    <property type="component" value="Unassembled WGS sequence"/>
</dbReference>
<evidence type="ECO:0000256" key="6">
    <source>
        <dbReference type="ARBA" id="ARBA00023136"/>
    </source>
</evidence>
<feature type="transmembrane region" description="Helical" evidence="7">
    <location>
        <begin position="242"/>
        <end position="263"/>
    </location>
</feature>
<keyword evidence="5 7" id="KW-1133">Transmembrane helix</keyword>
<dbReference type="Pfam" id="PF03601">
    <property type="entry name" value="Cons_hypoth698"/>
    <property type="match status" value="1"/>
</dbReference>
<evidence type="ECO:0000256" key="4">
    <source>
        <dbReference type="ARBA" id="ARBA00022692"/>
    </source>
</evidence>
<keyword evidence="9" id="KW-1185">Reference proteome</keyword>
<evidence type="ECO:0000313" key="9">
    <source>
        <dbReference type="Proteomes" id="UP000184052"/>
    </source>
</evidence>